<evidence type="ECO:0000313" key="2">
    <source>
        <dbReference type="Proteomes" id="UP000559860"/>
    </source>
</evidence>
<protein>
    <submittedName>
        <fullName evidence="1">Uncharacterized protein</fullName>
    </submittedName>
</protein>
<organism evidence="1 2">
    <name type="scientific">Gluconacetobacter aggeris</name>
    <dbReference type="NCBI Taxonomy" id="1286186"/>
    <lineage>
        <taxon>Bacteria</taxon>
        <taxon>Pseudomonadati</taxon>
        <taxon>Pseudomonadota</taxon>
        <taxon>Alphaproteobacteria</taxon>
        <taxon>Acetobacterales</taxon>
        <taxon>Acetobacteraceae</taxon>
        <taxon>Gluconacetobacter</taxon>
    </lineage>
</organism>
<dbReference type="Proteomes" id="UP000559860">
    <property type="component" value="Unassembled WGS sequence"/>
</dbReference>
<proteinExistence type="predicted"/>
<accession>A0A7W4IWL1</accession>
<evidence type="ECO:0000313" key="1">
    <source>
        <dbReference type="EMBL" id="MBB2170401.1"/>
    </source>
</evidence>
<name>A0A7W4IWL1_9PROT</name>
<reference evidence="1 2" key="1">
    <citation type="submission" date="2020-04" db="EMBL/GenBank/DDBJ databases">
        <title>Description of novel Gluconacetobacter.</title>
        <authorList>
            <person name="Sombolestani A."/>
        </authorList>
    </citation>
    <scope>NUCLEOTIDE SEQUENCE [LARGE SCALE GENOMIC DNA]</scope>
    <source>
        <strain evidence="1 2">LMG 27801</strain>
    </source>
</reference>
<keyword evidence="2" id="KW-1185">Reference proteome</keyword>
<dbReference type="AlphaFoldDB" id="A0A7W4IWL1"/>
<dbReference type="EMBL" id="JABEQD010000024">
    <property type="protein sequence ID" value="MBB2170401.1"/>
    <property type="molecule type" value="Genomic_DNA"/>
</dbReference>
<dbReference type="RefSeq" id="WP_182987838.1">
    <property type="nucleotide sequence ID" value="NZ_JABEQD010000024.1"/>
</dbReference>
<gene>
    <name evidence="1" type="ORF">HLH36_19010</name>
</gene>
<sequence length="105" mass="11059">MSYDQDNAVRDASTMEELCAAMSGQPGSPNYSVGKHLAEIAAVGGHNEVEFMDLLREKARDGLAQMLGQGLPLEQISAAIVNEVALAVTGRAMLRARGVEQTGTA</sequence>
<comment type="caution">
    <text evidence="1">The sequence shown here is derived from an EMBL/GenBank/DDBJ whole genome shotgun (WGS) entry which is preliminary data.</text>
</comment>